<keyword evidence="1" id="KW-0175">Coiled coil</keyword>
<dbReference type="Pfam" id="PF13489">
    <property type="entry name" value="Methyltransf_23"/>
    <property type="match status" value="1"/>
</dbReference>
<gene>
    <name evidence="3" type="ORF">ACFPCV_15050</name>
</gene>
<name>A0ABV9S1X1_9PSEU</name>
<dbReference type="CDD" id="cd04196">
    <property type="entry name" value="GT_2_like_d"/>
    <property type="match status" value="1"/>
</dbReference>
<feature type="coiled-coil region" evidence="1">
    <location>
        <begin position="625"/>
        <end position="659"/>
    </location>
</feature>
<keyword evidence="3" id="KW-0808">Transferase</keyword>
<evidence type="ECO:0000313" key="4">
    <source>
        <dbReference type="Proteomes" id="UP001595859"/>
    </source>
</evidence>
<reference evidence="4" key="1">
    <citation type="journal article" date="2019" name="Int. J. Syst. Evol. Microbiol.">
        <title>The Global Catalogue of Microorganisms (GCM) 10K type strain sequencing project: providing services to taxonomists for standard genome sequencing and annotation.</title>
        <authorList>
            <consortium name="The Broad Institute Genomics Platform"/>
            <consortium name="The Broad Institute Genome Sequencing Center for Infectious Disease"/>
            <person name="Wu L."/>
            <person name="Ma J."/>
        </authorList>
    </citation>
    <scope>NUCLEOTIDE SEQUENCE [LARGE SCALE GENOMIC DNA]</scope>
    <source>
        <strain evidence="4">ZS-22-S1</strain>
    </source>
</reference>
<dbReference type="InterPro" id="IPR029044">
    <property type="entry name" value="Nucleotide-diphossugar_trans"/>
</dbReference>
<dbReference type="GO" id="GO:0016757">
    <property type="term" value="F:glycosyltransferase activity"/>
    <property type="evidence" value="ECO:0007669"/>
    <property type="project" value="UniProtKB-KW"/>
</dbReference>
<dbReference type="Gene3D" id="3.90.550.10">
    <property type="entry name" value="Spore Coat Polysaccharide Biosynthesis Protein SpsA, Chain A"/>
    <property type="match status" value="1"/>
</dbReference>
<evidence type="ECO:0000313" key="3">
    <source>
        <dbReference type="EMBL" id="MFC4854823.1"/>
    </source>
</evidence>
<keyword evidence="3" id="KW-0328">Glycosyltransferase</keyword>
<dbReference type="Proteomes" id="UP001595859">
    <property type="component" value="Unassembled WGS sequence"/>
</dbReference>
<evidence type="ECO:0000256" key="1">
    <source>
        <dbReference type="SAM" id="Coils"/>
    </source>
</evidence>
<dbReference type="RefSeq" id="WP_378056747.1">
    <property type="nucleotide sequence ID" value="NZ_JBHSIS010000006.1"/>
</dbReference>
<protein>
    <submittedName>
        <fullName evidence="3">Glycosyltransferase</fullName>
        <ecNumber evidence="3">2.4.-.-</ecNumber>
    </submittedName>
</protein>
<dbReference type="PANTHER" id="PTHR22916:SF3">
    <property type="entry name" value="UDP-GLCNAC:BETAGAL BETA-1,3-N-ACETYLGLUCOSAMINYLTRANSFERASE-LIKE PROTEIN 1"/>
    <property type="match status" value="1"/>
</dbReference>
<dbReference type="SUPFAM" id="SSF53448">
    <property type="entry name" value="Nucleotide-diphospho-sugar transferases"/>
    <property type="match status" value="1"/>
</dbReference>
<dbReference type="Gene3D" id="3.40.50.150">
    <property type="entry name" value="Vaccinia Virus protein VP39"/>
    <property type="match status" value="1"/>
</dbReference>
<accession>A0ABV9S1X1</accession>
<dbReference type="PANTHER" id="PTHR22916">
    <property type="entry name" value="GLYCOSYLTRANSFERASE"/>
    <property type="match status" value="1"/>
</dbReference>
<dbReference type="InterPro" id="IPR029063">
    <property type="entry name" value="SAM-dependent_MTases_sf"/>
</dbReference>
<sequence>MTFDYADGAESAVLAALRSARDVSAGSTELSRLVETWETAYHFSPARLGLLAPLRIAPGLRVVDLGCGSGVLSRALGEAGASVLGIEGVPDRAAAARERCRDLADVRIVEATLADGLAGAGPFDLALLCGVLEYNDPAALLPAVTAALSDDGVVVLAIENQLGLRYLLGGVEDHHDKAWVGLADYPGAKRSPRTWTHRTLAELLTGAGLTAQRWLFPYPDYKLPRVVLDEAAFRHGPELVEKLVRDPLQGSFGGNDGVVSGRVAHRLAMAEGMGTSVAPSFLVVASKSRAALENVVQPGLAWLISGARRPVWRRTRQLTADGTLRTTHSGLGDSGSWLRQVHLVAEPLHPGRPLDACLHDAMRTGDHDELARLCELWRSTCTARARALDTADLAHPFLPHRQDVPVLPPDHLDVHPGNLIIGPDGTVTRVDLEWHAGHGVDAELVMLRALLEFARETVQGHAPHPWTARTTVRGVLAELCALTGLTAALEHRWAELVTAEAALQEQVTGHPAARIAAALDHDVTADHGSPLWQLPGGLRRLRADADALRATGHERDAALERERRLTDELTRQGAHVDDLTQRLAQAEHGLVMARSEMDLKDDRIGRAFNDLTAAVAEAAEAWQANERTEAARAALDAEAAALRDRLHRTRARLDALENAKLVRVAHKSLWPAGRLVRGVRDLALGRPGDEPDGLLRKLGAKAPGLTRKLAGRYRRSAASARDDGLHHDLRVPDTVPVGAGQVLELNGWVAHASVGVRAVSVRAGSRHVPGSLGHHRPDVAAALRPGGVRVPDGSGVSFRIPVAGADAPGRLPLTLVVDLVDGTTLTRPLPTVTLTRTNLAPTAVRWPSEGGKVAICMATYRPDPDFLAHQLDSIRAQKHSNWVCVIADDASGDEHVATIRRLTDGDDRFVVLAGDENVGFYRNFERALTHVPADAEFVALSDQDDVWDADKLDTLLERFDDPDVTLAYSDMRLIDEHDEVVGTSFWRHRQNQRTDLDAMLLLNTVTGAASMVRADVVRDLVLPFPPGTPSAFHDHWMATTALAAGRIEFVDRPLYSYRQHGEAVTGRRDDRLDDGLPTGLGWLGLAMGARRDDPELEAVAEFELRRVAQYATVLLMRNWHRLGPVRETLAELTRVERDLKPLVRRARADRPQTAGAERRLLAAAVRWKSLRGKRLRVPARPPHPLS</sequence>
<dbReference type="CDD" id="cd02440">
    <property type="entry name" value="AdoMet_MTases"/>
    <property type="match status" value="1"/>
</dbReference>
<comment type="caution">
    <text evidence="3">The sequence shown here is derived from an EMBL/GenBank/DDBJ whole genome shotgun (WGS) entry which is preliminary data.</text>
</comment>
<feature type="domain" description="Glycosyltransferase 2-like" evidence="2">
    <location>
        <begin position="855"/>
        <end position="1020"/>
    </location>
</feature>
<dbReference type="EC" id="2.4.-.-" evidence="3"/>
<organism evidence="3 4">
    <name type="scientific">Actinophytocola glycyrrhizae</name>
    <dbReference type="NCBI Taxonomy" id="2044873"/>
    <lineage>
        <taxon>Bacteria</taxon>
        <taxon>Bacillati</taxon>
        <taxon>Actinomycetota</taxon>
        <taxon>Actinomycetes</taxon>
        <taxon>Pseudonocardiales</taxon>
        <taxon>Pseudonocardiaceae</taxon>
    </lineage>
</organism>
<dbReference type="Pfam" id="PF00535">
    <property type="entry name" value="Glycos_transf_2"/>
    <property type="match status" value="1"/>
</dbReference>
<proteinExistence type="predicted"/>
<keyword evidence="4" id="KW-1185">Reference proteome</keyword>
<dbReference type="EMBL" id="JBHSIS010000006">
    <property type="protein sequence ID" value="MFC4854823.1"/>
    <property type="molecule type" value="Genomic_DNA"/>
</dbReference>
<dbReference type="InterPro" id="IPR001173">
    <property type="entry name" value="Glyco_trans_2-like"/>
</dbReference>
<dbReference type="SUPFAM" id="SSF53335">
    <property type="entry name" value="S-adenosyl-L-methionine-dependent methyltransferases"/>
    <property type="match status" value="1"/>
</dbReference>
<evidence type="ECO:0000259" key="2">
    <source>
        <dbReference type="Pfam" id="PF00535"/>
    </source>
</evidence>